<keyword evidence="3" id="KW-1185">Reference proteome</keyword>
<feature type="transmembrane region" description="Helical" evidence="1">
    <location>
        <begin position="120"/>
        <end position="145"/>
    </location>
</feature>
<keyword evidence="1" id="KW-0812">Transmembrane</keyword>
<organism evidence="2 3">
    <name type="scientific">Orlajensenia leifsoniae</name>
    <dbReference type="NCBI Taxonomy" id="2561933"/>
    <lineage>
        <taxon>Bacteria</taxon>
        <taxon>Bacillati</taxon>
        <taxon>Actinomycetota</taxon>
        <taxon>Actinomycetes</taxon>
        <taxon>Micrococcales</taxon>
        <taxon>Microbacteriaceae</taxon>
        <taxon>Orlajensenia</taxon>
    </lineage>
</organism>
<protein>
    <submittedName>
        <fullName evidence="2">Uncharacterized protein</fullName>
    </submittedName>
</protein>
<comment type="caution">
    <text evidence="2">The sequence shown here is derived from an EMBL/GenBank/DDBJ whole genome shotgun (WGS) entry which is preliminary data.</text>
</comment>
<keyword evidence="1" id="KW-0472">Membrane</keyword>
<dbReference type="EMBL" id="SPQZ01000003">
    <property type="protein sequence ID" value="TFV98349.1"/>
    <property type="molecule type" value="Genomic_DNA"/>
</dbReference>
<accession>A0A4Y9R0Z2</accession>
<dbReference type="AlphaFoldDB" id="A0A4Y9R0Z2"/>
<name>A0A4Y9R0Z2_9MICO</name>
<gene>
    <name evidence="2" type="ORF">E4M00_10125</name>
</gene>
<keyword evidence="1" id="KW-1133">Transmembrane helix</keyword>
<proteinExistence type="predicted"/>
<feature type="transmembrane region" description="Helical" evidence="1">
    <location>
        <begin position="76"/>
        <end position="99"/>
    </location>
</feature>
<evidence type="ECO:0000313" key="3">
    <source>
        <dbReference type="Proteomes" id="UP000298127"/>
    </source>
</evidence>
<dbReference type="Proteomes" id="UP000298127">
    <property type="component" value="Unassembled WGS sequence"/>
</dbReference>
<reference evidence="2 3" key="1">
    <citation type="journal article" date="2018" name="J. Microbiol.">
        <title>Leifsonia flava sp. nov., a novel actinobacterium isolated from the rhizosphere of Aquilegia viridiflora.</title>
        <authorList>
            <person name="Cai Y."/>
            <person name="Tao W.Z."/>
            <person name="Ma Y.J."/>
            <person name="Cheng J."/>
            <person name="Zhang M.Y."/>
            <person name="Zhang Y.X."/>
        </authorList>
    </citation>
    <scope>NUCLEOTIDE SEQUENCE [LARGE SCALE GENOMIC DNA]</scope>
    <source>
        <strain evidence="2 3">SYP-B2174</strain>
    </source>
</reference>
<sequence length="148" mass="15153">MTQTSAITPVPKTPWYRRTAPPQLGDLATGLWFMGHAQLYLAAIGLVIGVVGVVGLVGTIAISIGTGAHAPFDWPITAMLALPFAAAFLFSGLTLRVVATIVDARATPVGRAATTLGMMVLMAGGAYAIVAIGIGIVVIGSYVLAQSF</sequence>
<evidence type="ECO:0000313" key="2">
    <source>
        <dbReference type="EMBL" id="TFV98349.1"/>
    </source>
</evidence>
<feature type="transmembrane region" description="Helical" evidence="1">
    <location>
        <begin position="39"/>
        <end position="64"/>
    </location>
</feature>
<evidence type="ECO:0000256" key="1">
    <source>
        <dbReference type="SAM" id="Phobius"/>
    </source>
</evidence>
<dbReference type="RefSeq" id="WP_135120332.1">
    <property type="nucleotide sequence ID" value="NZ_SPQZ01000003.1"/>
</dbReference>